<dbReference type="Proteomes" id="UP000570595">
    <property type="component" value="Unassembled WGS sequence"/>
</dbReference>
<evidence type="ECO:0000313" key="6">
    <source>
        <dbReference type="Proteomes" id="UP000570595"/>
    </source>
</evidence>
<feature type="coiled-coil region" evidence="2">
    <location>
        <begin position="557"/>
        <end position="814"/>
    </location>
</feature>
<dbReference type="OrthoDB" id="264785at2759"/>
<dbReference type="InterPro" id="IPR049270">
    <property type="entry name" value="CFAP58_CC"/>
</dbReference>
<dbReference type="InterPro" id="IPR046628">
    <property type="entry name" value="DUF6740"/>
</dbReference>
<gene>
    <name evidence="5" type="ORF">FOZ61_009573</name>
</gene>
<dbReference type="EMBL" id="JABAHT010000705">
    <property type="protein sequence ID" value="KAF4652600.1"/>
    <property type="molecule type" value="Genomic_DNA"/>
</dbReference>
<protein>
    <recommendedName>
        <fullName evidence="4">Cilia- and flagella-associated protein 58 central coiled coil domain-containing protein</fullName>
    </recommendedName>
</protein>
<feature type="compositionally biased region" description="Basic and acidic residues" evidence="3">
    <location>
        <begin position="1350"/>
        <end position="1361"/>
    </location>
</feature>
<keyword evidence="1 2" id="KW-0175">Coiled coil</keyword>
<evidence type="ECO:0000256" key="1">
    <source>
        <dbReference type="ARBA" id="ARBA00023054"/>
    </source>
</evidence>
<feature type="non-terminal residue" evidence="5">
    <location>
        <position position="1388"/>
    </location>
</feature>
<dbReference type="GO" id="GO:0005856">
    <property type="term" value="C:cytoskeleton"/>
    <property type="evidence" value="ECO:0007669"/>
    <property type="project" value="TreeGrafter"/>
</dbReference>
<feature type="coiled-coil region" evidence="2">
    <location>
        <begin position="997"/>
        <end position="1136"/>
    </location>
</feature>
<feature type="coiled-coil region" evidence="2">
    <location>
        <begin position="1257"/>
        <end position="1284"/>
    </location>
</feature>
<comment type="caution">
    <text evidence="5">The sequence shown here is derived from an EMBL/GenBank/DDBJ whole genome shotgun (WGS) entry which is preliminary data.</text>
</comment>
<accession>A0A7J6KZL8</accession>
<sequence length="1388" mass="158951">GHAAFTSGNYRFHVETKQYCIDELKDAQGETAPCRESQAMETMGLTLPGMKDGYLLTREHVISTAGGQAAVKAHPSYPYQYLMTTSKAHFVTVEMLYNHMALTVASDYSPGPSFDDFGGATNLFEAGWQWKTVTVENNVLYNIWTKRSFDGIHPDTGANMSSMYIAGIAPDTWTLTMDRENETPVHLAATNERHDGALHQEMAFSQVERLPDDYTIDDGLSELYSTYQIDGFFHTADADAVAAGLHDAHLADQFLSGDIPAAPSLPDGVSDWASGRRLKEASGIPYFTIIPGSDEEVFFNSAGRRRLMLLFGFEFPHKCRENGESRKFCLFLSLAGSGFKTSFSASLGARFPDVNNPKRSASFALSVSFSWDTHNNFNLDLSLSASGCATVFQLGSGVSLTISICLSASGSIHNIHDKASRSISASIGMSVSISLNLPVIGSIIDVNLSGGLGCRAAADNTISAFGRIGVSSEIVVAGASIFLDINARTVDNLPNRWHFSSGVTFSAWLNLVIWKPRWNRRLVIWQIGPITFRKSHIEDYKILQPFRVEYERLYKIMKDQNDNRSRLLKKCRELGAEIAANSSKVHSATKTKQANMRLLEELGKEKEALEKEIKASEERQRKESANMEALRKEAQQLRKQMKQFNEARDASLEEPGTTAFVISQMQVLREERKRLESLDHEIYSLERDNKEYSDQMAALKLARDEKKQKVENLRESVKKIKAMRKETEMKLAKKRAEIQRETQRRDESAKEVKEARLELSRVRQERELVAKELHDIEDELKEEEDSVRDLYREEERLERTYRLAIDEKKKLDRELRREITKNDKIVKENVGKNIEMRIKREETQSLSKAIKGMDKLIYLCQEKTDSLKTEVERLEKENEEKKEKLTEQLAANQRAKRAFDTRRKRLEDLLRERDLLNKDVLRADNSTEHWMDLIRRHQMMCSNLDRELEVGRKELHHAQKRAVDVEGQIEKHAVELSEENAKYFAALEEVKIREGRIAEVEKLVGKAEAKLAQQQSLYDSVCADRNLYSKSLIDCNAEIEEIKKKFKMAFHRIEQLKDEVRSKEAKLMKAHFEKNKMTRGNARVRESLESAQERIEGLESIVATQKAEAEKLQVVVEDAEKEVSSHEKELKSVLSERDLLANQLSNREVEVRKLYEKIRPLESELRQGAASFNDLLRDRRSADRQLLDLRREIDEAKLHVAEGRTFIQQKMRLGKEIKAEVLKCSKLQQELERPMNVHRWRRLQSSDMQTFERLKRVRELQQRLIQTQEEVVKKEREITAKESEFMSLKAALQKQPGPEIHDQILLLQQAVKDKQTQLTVLEMNMQEYRQQCHENSADVGRLRKQMKEMNDDFIEKSRESFPSRAPLLPSSDTNGEENLSPLGFLGGS</sequence>
<reference evidence="5 6" key="1">
    <citation type="submission" date="2020-04" db="EMBL/GenBank/DDBJ databases">
        <title>Perkinsus olseni comparative genomics.</title>
        <authorList>
            <person name="Bogema D.R."/>
        </authorList>
    </citation>
    <scope>NUCLEOTIDE SEQUENCE [LARGE SCALE GENOMIC DNA]</scope>
    <source>
        <strain evidence="5">ATCC PRA-179</strain>
    </source>
</reference>
<dbReference type="Pfam" id="PF21771">
    <property type="entry name" value="CFAP58_CC"/>
    <property type="match status" value="1"/>
</dbReference>
<proteinExistence type="predicted"/>
<organism evidence="5 6">
    <name type="scientific">Perkinsus olseni</name>
    <name type="common">Perkinsus atlanticus</name>
    <dbReference type="NCBI Taxonomy" id="32597"/>
    <lineage>
        <taxon>Eukaryota</taxon>
        <taxon>Sar</taxon>
        <taxon>Alveolata</taxon>
        <taxon>Perkinsozoa</taxon>
        <taxon>Perkinsea</taxon>
        <taxon>Perkinsida</taxon>
        <taxon>Perkinsidae</taxon>
        <taxon>Perkinsus</taxon>
    </lineage>
</organism>
<evidence type="ECO:0000259" key="4">
    <source>
        <dbReference type="Pfam" id="PF21771"/>
    </source>
</evidence>
<evidence type="ECO:0000256" key="3">
    <source>
        <dbReference type="SAM" id="MobiDB-lite"/>
    </source>
</evidence>
<feature type="domain" description="Cilia- and flagella-associated protein 58 central coiled coil" evidence="4">
    <location>
        <begin position="896"/>
        <end position="1192"/>
    </location>
</feature>
<dbReference type="PANTHER" id="PTHR32083">
    <property type="entry name" value="CILIA AND FLAGELLA-ASSOCIATED PROTEIN 58-RELATED"/>
    <property type="match status" value="1"/>
</dbReference>
<feature type="coiled-coil region" evidence="2">
    <location>
        <begin position="857"/>
        <end position="926"/>
    </location>
</feature>
<feature type="coiled-coil region" evidence="2">
    <location>
        <begin position="1172"/>
        <end position="1199"/>
    </location>
</feature>
<dbReference type="PANTHER" id="PTHR32083:SF0">
    <property type="entry name" value="CILIA AND FLAGELLA-ASSOCIATED PROTEIN 58"/>
    <property type="match status" value="1"/>
</dbReference>
<name>A0A7J6KZL8_PEROL</name>
<evidence type="ECO:0000313" key="5">
    <source>
        <dbReference type="EMBL" id="KAF4652600.1"/>
    </source>
</evidence>
<feature type="region of interest" description="Disordered" evidence="3">
    <location>
        <begin position="1350"/>
        <end position="1388"/>
    </location>
</feature>
<dbReference type="Pfam" id="PF20525">
    <property type="entry name" value="DUF6740"/>
    <property type="match status" value="1"/>
</dbReference>
<evidence type="ECO:0000256" key="2">
    <source>
        <dbReference type="SAM" id="Coils"/>
    </source>
</evidence>